<keyword evidence="1" id="KW-0812">Transmembrane</keyword>
<dbReference type="Proteomes" id="UP000268857">
    <property type="component" value="Unassembled WGS sequence"/>
</dbReference>
<feature type="transmembrane region" description="Helical" evidence="1">
    <location>
        <begin position="6"/>
        <end position="27"/>
    </location>
</feature>
<sequence>MNYQLAIQIIILIVYIVTLILFVKSYYKVQQALQWWSCRQSLKLFLEAEKIRDDLLQESFTIRRNLELLPVESRELSTNKTQEFLKKIDNFHQSLAQLSDRLFPVYLQDSLPFAIQSLLEPWLVSHSHIYFQIELPSAWRHEPAERSLVILRALEELLKITLSEALTQTSIYIRLEQKANLGNLLVKITYPDLATLAFYTHLPELDYLCQSFKFLTSGKCVCHSKNLSLNCNFSW</sequence>
<reference evidence="2 3" key="1">
    <citation type="journal article" date="2019" name="Genome Biol. Evol.">
        <title>Day and night: Metabolic profiles and evolutionary relationships of six axenic non-marine cyanobacteria.</title>
        <authorList>
            <person name="Will S.E."/>
            <person name="Henke P."/>
            <person name="Boedeker C."/>
            <person name="Huang S."/>
            <person name="Brinkmann H."/>
            <person name="Rohde M."/>
            <person name="Jarek M."/>
            <person name="Friedl T."/>
            <person name="Seufert S."/>
            <person name="Schumacher M."/>
            <person name="Overmann J."/>
            <person name="Neumann-Schaal M."/>
            <person name="Petersen J."/>
        </authorList>
    </citation>
    <scope>NUCLEOTIDE SEQUENCE [LARGE SCALE GENOMIC DNA]</scope>
    <source>
        <strain evidence="2 3">PCC 6912</strain>
    </source>
</reference>
<keyword evidence="1" id="KW-0472">Membrane</keyword>
<dbReference type="STRING" id="211165.GCA_000317285_01351"/>
<dbReference type="OrthoDB" id="421579at2"/>
<protein>
    <submittedName>
        <fullName evidence="2">Uncharacterized protein</fullName>
    </submittedName>
</protein>
<proteinExistence type="predicted"/>
<evidence type="ECO:0000256" key="1">
    <source>
        <dbReference type="SAM" id="Phobius"/>
    </source>
</evidence>
<comment type="caution">
    <text evidence="2">The sequence shown here is derived from an EMBL/GenBank/DDBJ whole genome shotgun (WGS) entry which is preliminary data.</text>
</comment>
<organism evidence="2 3">
    <name type="scientific">Chlorogloeopsis fritschii PCC 6912</name>
    <dbReference type="NCBI Taxonomy" id="211165"/>
    <lineage>
        <taxon>Bacteria</taxon>
        <taxon>Bacillati</taxon>
        <taxon>Cyanobacteriota</taxon>
        <taxon>Cyanophyceae</taxon>
        <taxon>Nostocales</taxon>
        <taxon>Chlorogloeopsidaceae</taxon>
        <taxon>Chlorogloeopsis</taxon>
    </lineage>
</organism>
<evidence type="ECO:0000313" key="3">
    <source>
        <dbReference type="Proteomes" id="UP000268857"/>
    </source>
</evidence>
<dbReference type="EMBL" id="RSCJ01000011">
    <property type="protein sequence ID" value="RUR80235.1"/>
    <property type="molecule type" value="Genomic_DNA"/>
</dbReference>
<evidence type="ECO:0000313" key="2">
    <source>
        <dbReference type="EMBL" id="RUR80235.1"/>
    </source>
</evidence>
<accession>A0A433NDW2</accession>
<name>A0A433NDW2_CHLFR</name>
<gene>
    <name evidence="2" type="ORF">PCC6912_30950</name>
</gene>
<keyword evidence="1" id="KW-1133">Transmembrane helix</keyword>
<dbReference type="RefSeq" id="WP_016873904.1">
    <property type="nucleotide sequence ID" value="NZ_AJLN01000050.1"/>
</dbReference>
<dbReference type="AlphaFoldDB" id="A0A433NDW2"/>
<keyword evidence="3" id="KW-1185">Reference proteome</keyword>